<comment type="similarity">
    <text evidence="1">Belongs to the PP2C family.</text>
</comment>
<gene>
    <name evidence="4" type="ORF">MBM_05559</name>
</gene>
<dbReference type="GO" id="GO:0046872">
    <property type="term" value="F:metal ion binding"/>
    <property type="evidence" value="ECO:0007669"/>
    <property type="project" value="UniProtKB-UniRule"/>
</dbReference>
<dbReference type="OMA" id="ICATRSE"/>
<comment type="catalytic activity">
    <reaction evidence="1">
        <text>O-phospho-L-threonyl-[protein] + H2O = L-threonyl-[protein] + phosphate</text>
        <dbReference type="Rhea" id="RHEA:47004"/>
        <dbReference type="Rhea" id="RHEA-COMP:11060"/>
        <dbReference type="Rhea" id="RHEA-COMP:11605"/>
        <dbReference type="ChEBI" id="CHEBI:15377"/>
        <dbReference type="ChEBI" id="CHEBI:30013"/>
        <dbReference type="ChEBI" id="CHEBI:43474"/>
        <dbReference type="ChEBI" id="CHEBI:61977"/>
        <dbReference type="EC" id="3.1.3.16"/>
    </reaction>
</comment>
<protein>
    <recommendedName>
        <fullName evidence="1">Protein phosphatase</fullName>
        <ecNumber evidence="1">3.1.3.16</ecNumber>
    </recommendedName>
</protein>
<comment type="cofactor">
    <cofactor evidence="1">
        <name>Mn(2+)</name>
        <dbReference type="ChEBI" id="CHEBI:29035"/>
    </cofactor>
</comment>
<dbReference type="PANTHER" id="PTHR12320">
    <property type="entry name" value="PROTEIN PHOSPHATASE 2C"/>
    <property type="match status" value="1"/>
</dbReference>
<accession>K1WFM9</accession>
<evidence type="ECO:0000259" key="3">
    <source>
        <dbReference type="PROSITE" id="PS51746"/>
    </source>
</evidence>
<keyword evidence="1" id="KW-0904">Protein phosphatase</keyword>
<evidence type="ECO:0000313" key="5">
    <source>
        <dbReference type="Proteomes" id="UP000006753"/>
    </source>
</evidence>
<feature type="domain" description="PPM-type phosphatase" evidence="3">
    <location>
        <begin position="223"/>
        <end position="522"/>
    </location>
</feature>
<feature type="region of interest" description="Disordered" evidence="2">
    <location>
        <begin position="1"/>
        <end position="27"/>
    </location>
</feature>
<name>K1WFM9_MARBU</name>
<keyword evidence="5" id="KW-1185">Reference proteome</keyword>
<comment type="cofactor">
    <cofactor evidence="1">
        <name>Mg(2+)</name>
        <dbReference type="ChEBI" id="CHEBI:18420"/>
    </cofactor>
</comment>
<dbReference type="Gene3D" id="3.60.40.10">
    <property type="entry name" value="PPM-type phosphatase domain"/>
    <property type="match status" value="1"/>
</dbReference>
<dbReference type="PANTHER" id="PTHR12320:SF1">
    <property type="entry name" value="PROTEIN PHOSPHATASE PTC7 HOMOLOG"/>
    <property type="match status" value="1"/>
</dbReference>
<evidence type="ECO:0000256" key="2">
    <source>
        <dbReference type="SAM" id="MobiDB-lite"/>
    </source>
</evidence>
<dbReference type="InterPro" id="IPR001932">
    <property type="entry name" value="PPM-type_phosphatase-like_dom"/>
</dbReference>
<dbReference type="KEGG" id="mbe:MBM_05559"/>
<dbReference type="Proteomes" id="UP000006753">
    <property type="component" value="Unassembled WGS sequence"/>
</dbReference>
<dbReference type="InterPro" id="IPR039123">
    <property type="entry name" value="PPTC7"/>
</dbReference>
<sequence>MEELPIIHPSTHRGSPSADPESGFDVDSDFDSDFDSGGFANLKEGERRCLREGGFDYGDDERSKHFYMANAMSRLQNVYGERLGIFEANETGLRNSGGRAPLQGCHGIMTSDSKSFIFGLTKQIARSLERYWGKSTTKEGQSLNSAQSSATISCPRAFGLRQILILPIETATMVPIPKLAATATTSSSGPKFTYGIAASFTAKDRRYNPDINVFTFNPYNHIRARRKDKRTRPDSGQDAFFVSRIGASSDIALGVADGVGGWVDSGVDPADFAHGFCDYMAHAAYTHVAAEWPSPLSARSLMQRGYEDICKDKTVPAGGSTACVAIAREDGTLEVANLGDSGFVQLRLNAIRNYSEPQTHAFNTPYQLSVVPDKALAQAAAFGGEQLCDYPKDANVSQHSLKHGDVLVFASDGVWDNLTSQEILKTVSRVMLRSRAWEHTEGGVAVGKRLNELMMADDVQGGPEEIPSLQSSLAVGITGDAKAASMNTRVDGPFAKEVQKYYPYERWRGGKVDDICVVVAIVREEGK</sequence>
<dbReference type="InParanoid" id="K1WFM9"/>
<evidence type="ECO:0000313" key="4">
    <source>
        <dbReference type="EMBL" id="EKD16265.1"/>
    </source>
</evidence>
<evidence type="ECO:0000256" key="1">
    <source>
        <dbReference type="RuleBase" id="RU366020"/>
    </source>
</evidence>
<keyword evidence="1" id="KW-0460">Magnesium</keyword>
<keyword evidence="1" id="KW-0479">Metal-binding</keyword>
<organism evidence="4 5">
    <name type="scientific">Marssonina brunnea f. sp. multigermtubi (strain MB_m1)</name>
    <name type="common">Marssonina leaf spot fungus</name>
    <dbReference type="NCBI Taxonomy" id="1072389"/>
    <lineage>
        <taxon>Eukaryota</taxon>
        <taxon>Fungi</taxon>
        <taxon>Dikarya</taxon>
        <taxon>Ascomycota</taxon>
        <taxon>Pezizomycotina</taxon>
        <taxon>Leotiomycetes</taxon>
        <taxon>Helotiales</taxon>
        <taxon>Drepanopezizaceae</taxon>
        <taxon>Drepanopeziza</taxon>
    </lineage>
</organism>
<proteinExistence type="inferred from homology"/>
<dbReference type="HOGENOM" id="CLU_029404_7_0_1"/>
<reference evidence="4 5" key="1">
    <citation type="journal article" date="2012" name="BMC Genomics">
        <title>Sequencing the genome of Marssonina brunnea reveals fungus-poplar co-evolution.</title>
        <authorList>
            <person name="Zhu S."/>
            <person name="Cao Y.-Z."/>
            <person name="Jiang C."/>
            <person name="Tan B.-Y."/>
            <person name="Wang Z."/>
            <person name="Feng S."/>
            <person name="Zhang L."/>
            <person name="Su X.-H."/>
            <person name="Brejova B."/>
            <person name="Vinar T."/>
            <person name="Xu M."/>
            <person name="Wang M.-X."/>
            <person name="Zhang S.-G."/>
            <person name="Huang M.-R."/>
            <person name="Wu R."/>
            <person name="Zhou Y."/>
        </authorList>
    </citation>
    <scope>NUCLEOTIDE SEQUENCE [LARGE SCALE GENOMIC DNA]</scope>
    <source>
        <strain evidence="4 5">MB_m1</strain>
    </source>
</reference>
<dbReference type="STRING" id="1072389.K1WFM9"/>
<dbReference type="OrthoDB" id="60843at2759"/>
<dbReference type="InterPro" id="IPR036457">
    <property type="entry name" value="PPM-type-like_dom_sf"/>
</dbReference>
<keyword evidence="1" id="KW-0378">Hydrolase</keyword>
<dbReference type="PROSITE" id="PS51746">
    <property type="entry name" value="PPM_2"/>
    <property type="match status" value="1"/>
</dbReference>
<dbReference type="GO" id="GO:0004722">
    <property type="term" value="F:protein serine/threonine phosphatase activity"/>
    <property type="evidence" value="ECO:0007669"/>
    <property type="project" value="UniProtKB-EC"/>
</dbReference>
<dbReference type="SMART" id="SM00332">
    <property type="entry name" value="PP2Cc"/>
    <property type="match status" value="1"/>
</dbReference>
<dbReference type="EMBL" id="JH921439">
    <property type="protein sequence ID" value="EKD16265.1"/>
    <property type="molecule type" value="Genomic_DNA"/>
</dbReference>
<dbReference type="AlphaFoldDB" id="K1WFM9"/>
<dbReference type="FunCoup" id="K1WFM9">
    <property type="interactions" value="635"/>
</dbReference>
<dbReference type="eggNOG" id="KOG1379">
    <property type="taxonomic scope" value="Eukaryota"/>
</dbReference>
<dbReference type="Pfam" id="PF13672">
    <property type="entry name" value="PP2C_2"/>
    <property type="match status" value="1"/>
</dbReference>
<keyword evidence="1" id="KW-0464">Manganese</keyword>
<dbReference type="SUPFAM" id="SSF81606">
    <property type="entry name" value="PP2C-like"/>
    <property type="match status" value="1"/>
</dbReference>
<comment type="catalytic activity">
    <reaction evidence="1">
        <text>O-phospho-L-seryl-[protein] + H2O = L-seryl-[protein] + phosphate</text>
        <dbReference type="Rhea" id="RHEA:20629"/>
        <dbReference type="Rhea" id="RHEA-COMP:9863"/>
        <dbReference type="Rhea" id="RHEA-COMP:11604"/>
        <dbReference type="ChEBI" id="CHEBI:15377"/>
        <dbReference type="ChEBI" id="CHEBI:29999"/>
        <dbReference type="ChEBI" id="CHEBI:43474"/>
        <dbReference type="ChEBI" id="CHEBI:83421"/>
        <dbReference type="EC" id="3.1.3.16"/>
    </reaction>
</comment>
<dbReference type="EC" id="3.1.3.16" evidence="1"/>